<name>A0A6P2SU68_BURL3</name>
<dbReference type="Pfam" id="PF00196">
    <property type="entry name" value="GerE"/>
    <property type="match status" value="1"/>
</dbReference>
<feature type="modified residue" description="4-aspartylphosphate" evidence="3">
    <location>
        <position position="59"/>
    </location>
</feature>
<evidence type="ECO:0000259" key="4">
    <source>
        <dbReference type="PROSITE" id="PS50043"/>
    </source>
</evidence>
<evidence type="ECO:0000256" key="2">
    <source>
        <dbReference type="ARBA" id="ARBA00023125"/>
    </source>
</evidence>
<dbReference type="CDD" id="cd17535">
    <property type="entry name" value="REC_NarL-like"/>
    <property type="match status" value="1"/>
</dbReference>
<dbReference type="SUPFAM" id="SSF52172">
    <property type="entry name" value="CheY-like"/>
    <property type="match status" value="1"/>
</dbReference>
<evidence type="ECO:0000256" key="1">
    <source>
        <dbReference type="ARBA" id="ARBA00022553"/>
    </source>
</evidence>
<evidence type="ECO:0000259" key="5">
    <source>
        <dbReference type="PROSITE" id="PS50110"/>
    </source>
</evidence>
<dbReference type="EMBL" id="CABVPY010000100">
    <property type="protein sequence ID" value="VWC47091.1"/>
    <property type="molecule type" value="Genomic_DNA"/>
</dbReference>
<keyword evidence="2" id="KW-0238">DNA-binding</keyword>
<organism evidence="6 7">
    <name type="scientific">Burkholderia lata (strain ATCC 17760 / DSM 23089 / LMG 22485 / NCIMB 9086 / R18194 / 383)</name>
    <dbReference type="NCBI Taxonomy" id="482957"/>
    <lineage>
        <taxon>Bacteria</taxon>
        <taxon>Pseudomonadati</taxon>
        <taxon>Pseudomonadota</taxon>
        <taxon>Betaproteobacteria</taxon>
        <taxon>Burkholderiales</taxon>
        <taxon>Burkholderiaceae</taxon>
        <taxon>Burkholderia</taxon>
        <taxon>Burkholderia cepacia complex</taxon>
    </lineage>
</organism>
<accession>A0A6P2SU68</accession>
<gene>
    <name evidence="6" type="ORF">BLA6863_07508</name>
</gene>
<dbReference type="CDD" id="cd06170">
    <property type="entry name" value="LuxR_C_like"/>
    <property type="match status" value="1"/>
</dbReference>
<dbReference type="InterPro" id="IPR039420">
    <property type="entry name" value="WalR-like"/>
</dbReference>
<evidence type="ECO:0000256" key="3">
    <source>
        <dbReference type="PROSITE-ProRule" id="PRU00169"/>
    </source>
</evidence>
<dbReference type="InterPro" id="IPR036388">
    <property type="entry name" value="WH-like_DNA-bd_sf"/>
</dbReference>
<dbReference type="GO" id="GO:0003677">
    <property type="term" value="F:DNA binding"/>
    <property type="evidence" value="ECO:0007669"/>
    <property type="project" value="UniProtKB-KW"/>
</dbReference>
<dbReference type="Gene3D" id="1.10.10.10">
    <property type="entry name" value="Winged helix-like DNA-binding domain superfamily/Winged helix DNA-binding domain"/>
    <property type="match status" value="1"/>
</dbReference>
<dbReference type="InterPro" id="IPR000792">
    <property type="entry name" value="Tscrpt_reg_LuxR_C"/>
</dbReference>
<keyword evidence="1 3" id="KW-0597">Phosphoprotein</keyword>
<reference evidence="6 7" key="1">
    <citation type="submission" date="2019-09" db="EMBL/GenBank/DDBJ databases">
        <authorList>
            <person name="Depoorter E."/>
        </authorList>
    </citation>
    <scope>NUCLEOTIDE SEQUENCE [LARGE SCALE GENOMIC DNA]</scope>
    <source>
        <strain evidence="6">LMG 6863</strain>
    </source>
</reference>
<dbReference type="SMART" id="SM00421">
    <property type="entry name" value="HTH_LUXR"/>
    <property type="match status" value="1"/>
</dbReference>
<evidence type="ECO:0000313" key="6">
    <source>
        <dbReference type="EMBL" id="VWC47091.1"/>
    </source>
</evidence>
<dbReference type="GO" id="GO:0000160">
    <property type="term" value="P:phosphorelay signal transduction system"/>
    <property type="evidence" value="ECO:0007669"/>
    <property type="project" value="InterPro"/>
</dbReference>
<dbReference type="InterPro" id="IPR058245">
    <property type="entry name" value="NreC/VraR/RcsB-like_REC"/>
</dbReference>
<dbReference type="Pfam" id="PF00072">
    <property type="entry name" value="Response_reg"/>
    <property type="match status" value="1"/>
</dbReference>
<feature type="domain" description="HTH luxR-type" evidence="4">
    <location>
        <begin position="146"/>
        <end position="211"/>
    </location>
</feature>
<dbReference type="InterPro" id="IPR001789">
    <property type="entry name" value="Sig_transdc_resp-reg_receiver"/>
</dbReference>
<dbReference type="SMART" id="SM00448">
    <property type="entry name" value="REC"/>
    <property type="match status" value="1"/>
</dbReference>
<dbReference type="GO" id="GO:0006355">
    <property type="term" value="P:regulation of DNA-templated transcription"/>
    <property type="evidence" value="ECO:0007669"/>
    <property type="project" value="InterPro"/>
</dbReference>
<evidence type="ECO:0000313" key="7">
    <source>
        <dbReference type="Proteomes" id="UP000494170"/>
    </source>
</evidence>
<dbReference type="PRINTS" id="PR00038">
    <property type="entry name" value="HTHLUXR"/>
</dbReference>
<sequence>MLTTTTLNVVIADDHPAVLAGVAITLNNLRQVRVTGTAGNSTQIVDLLSRQPCDLLITDFAMPDGKYNDGLAMLSYLRTHFPDVRIILFTGLNGAGLTNKLLKLGVKAIVNKADDVAHLISAVYAVLANAEYLSPTVSSARREQRVGRRHLSLTKSEIEVLRLYVSGLSVSEIALQLHRTRQTISAQKIRAMEKLGVERDADLYQVVYESRRGIDDIFST</sequence>
<dbReference type="AlphaFoldDB" id="A0A6P2SU68"/>
<dbReference type="SUPFAM" id="SSF46894">
    <property type="entry name" value="C-terminal effector domain of the bipartite response regulators"/>
    <property type="match status" value="1"/>
</dbReference>
<dbReference type="Proteomes" id="UP000494170">
    <property type="component" value="Unassembled WGS sequence"/>
</dbReference>
<dbReference type="Gene3D" id="3.40.50.2300">
    <property type="match status" value="1"/>
</dbReference>
<protein>
    <submittedName>
        <fullName evidence="6">Response regulator</fullName>
    </submittedName>
</protein>
<dbReference type="PROSITE" id="PS00622">
    <property type="entry name" value="HTH_LUXR_1"/>
    <property type="match status" value="1"/>
</dbReference>
<dbReference type="PROSITE" id="PS50110">
    <property type="entry name" value="RESPONSE_REGULATORY"/>
    <property type="match status" value="1"/>
</dbReference>
<dbReference type="PROSITE" id="PS50043">
    <property type="entry name" value="HTH_LUXR_2"/>
    <property type="match status" value="1"/>
</dbReference>
<dbReference type="RefSeq" id="WP_174947586.1">
    <property type="nucleotide sequence ID" value="NZ_CABVPY010000100.1"/>
</dbReference>
<dbReference type="PANTHER" id="PTHR43214">
    <property type="entry name" value="TWO-COMPONENT RESPONSE REGULATOR"/>
    <property type="match status" value="1"/>
</dbReference>
<dbReference type="InterPro" id="IPR016032">
    <property type="entry name" value="Sig_transdc_resp-reg_C-effctor"/>
</dbReference>
<feature type="domain" description="Response regulatory" evidence="5">
    <location>
        <begin position="8"/>
        <end position="127"/>
    </location>
</feature>
<dbReference type="PANTHER" id="PTHR43214:SF17">
    <property type="entry name" value="TRANSCRIPTIONAL REGULATORY PROTEIN RCSB"/>
    <property type="match status" value="1"/>
</dbReference>
<proteinExistence type="predicted"/>
<dbReference type="InterPro" id="IPR011006">
    <property type="entry name" value="CheY-like_superfamily"/>
</dbReference>